<feature type="compositionally biased region" description="Basic residues" evidence="6">
    <location>
        <begin position="310"/>
        <end position="322"/>
    </location>
</feature>
<evidence type="ECO:0000256" key="5">
    <source>
        <dbReference type="PIRNR" id="PIRNR017302"/>
    </source>
</evidence>
<comment type="subcellular location">
    <subcellularLocation>
        <location evidence="5">Nucleus</location>
        <location evidence="5">Nucleolus</location>
    </subcellularLocation>
    <subcellularLocation>
        <location evidence="5">Nucleus</location>
        <location evidence="5">Nucleoplasm</location>
    </subcellularLocation>
</comment>
<evidence type="ECO:0000256" key="1">
    <source>
        <dbReference type="ARBA" id="ARBA00008838"/>
    </source>
</evidence>
<feature type="compositionally biased region" description="Acidic residues" evidence="6">
    <location>
        <begin position="284"/>
        <end position="297"/>
    </location>
</feature>
<feature type="compositionally biased region" description="Basic residues" evidence="6">
    <location>
        <begin position="29"/>
        <end position="38"/>
    </location>
</feature>
<keyword evidence="3 5" id="KW-0690">Ribosome biogenesis</keyword>
<dbReference type="PIRSF" id="PIRSF017302">
    <property type="entry name" value="Gltscr2"/>
    <property type="match status" value="1"/>
</dbReference>
<evidence type="ECO:0000313" key="8">
    <source>
        <dbReference type="Proteomes" id="UP000292702"/>
    </source>
</evidence>
<name>A0A4R0RM93_9APHY</name>
<dbReference type="EMBL" id="RWJN01000299">
    <property type="protein sequence ID" value="TCD63424.1"/>
    <property type="molecule type" value="Genomic_DNA"/>
</dbReference>
<feature type="region of interest" description="Disordered" evidence="6">
    <location>
        <begin position="268"/>
        <end position="327"/>
    </location>
</feature>
<evidence type="ECO:0000256" key="4">
    <source>
        <dbReference type="ARBA" id="ARBA00023242"/>
    </source>
</evidence>
<feature type="compositionally biased region" description="Polar residues" evidence="6">
    <location>
        <begin position="1"/>
        <end position="11"/>
    </location>
</feature>
<organism evidence="7 8">
    <name type="scientific">Steccherinum ochraceum</name>
    <dbReference type="NCBI Taxonomy" id="92696"/>
    <lineage>
        <taxon>Eukaryota</taxon>
        <taxon>Fungi</taxon>
        <taxon>Dikarya</taxon>
        <taxon>Basidiomycota</taxon>
        <taxon>Agaricomycotina</taxon>
        <taxon>Agaricomycetes</taxon>
        <taxon>Polyporales</taxon>
        <taxon>Steccherinaceae</taxon>
        <taxon>Steccherinum</taxon>
    </lineage>
</organism>
<dbReference type="GO" id="GO:0005730">
    <property type="term" value="C:nucleolus"/>
    <property type="evidence" value="ECO:0007669"/>
    <property type="project" value="UniProtKB-SubCell"/>
</dbReference>
<evidence type="ECO:0000313" key="7">
    <source>
        <dbReference type="EMBL" id="TCD63424.1"/>
    </source>
</evidence>
<evidence type="ECO:0000256" key="2">
    <source>
        <dbReference type="ARBA" id="ARBA00018339"/>
    </source>
</evidence>
<keyword evidence="8" id="KW-1185">Reference proteome</keyword>
<evidence type="ECO:0000256" key="6">
    <source>
        <dbReference type="SAM" id="MobiDB-lite"/>
    </source>
</evidence>
<dbReference type="PANTHER" id="PTHR14211">
    <property type="entry name" value="GLIOMA SUPPRESSOR CANDIDATE REGION GENE 2"/>
    <property type="match status" value="1"/>
</dbReference>
<sequence>MVASTASTSSGPVKKARSSIGAPSQRTQSSRKGKKAWRKNVDLDDVEGGLEEIRTEERVIGTSLQKTTNQDLFQIDVKGDENVRKRLPKFSTSALTSAKILSQRSAIPAVFSRPQSATPLKRKKLTHEEKDRLLRIGKKMRKGPFNAIIDPTEVGAGSALLEVTEAVKESGKYDVWGTDDETLVTEEVVGNVPGKRTDFKQPNTPHPRTDIAVSAVPAPHEGTSYNPLLDAHQALLRAAHEAEAKRVQDAEELKGVKEKILNARRVAEDGDNGLGAPGMFVDVPGEDAVDEDSDDGEEKPTKKMPERKTKKERIKAAKRRAEKRSLAEKLAQKRLLASVTTAKSVRKSIARTNAQRQSDLLQRHRQAEEERLSKGLAGKKLGKHVIPEGDIDVQLEEDLSESFRAMKPEGNLFRDRFVSMQHRALIEPRVPVIPRKGKAKIKEYEKHAYKRFEREL</sequence>
<dbReference type="AlphaFoldDB" id="A0A4R0RM93"/>
<gene>
    <name evidence="7" type="ORF">EIP91_005425</name>
</gene>
<protein>
    <recommendedName>
        <fullName evidence="2 5">Ribosome biogenesis protein NOP53</fullName>
    </recommendedName>
</protein>
<dbReference type="PANTHER" id="PTHR14211:SF7">
    <property type="entry name" value="RIBOSOME BIOGENESIS PROTEIN NOP53"/>
    <property type="match status" value="1"/>
</dbReference>
<reference evidence="7 8" key="1">
    <citation type="submission" date="2018-11" db="EMBL/GenBank/DDBJ databases">
        <title>Genome assembly of Steccherinum ochraceum LE-BIN_3174, the white-rot fungus of the Steccherinaceae family (The Residual Polyporoid clade, Polyporales, Basidiomycota).</title>
        <authorList>
            <person name="Fedorova T.V."/>
            <person name="Glazunova O.A."/>
            <person name="Landesman E.O."/>
            <person name="Moiseenko K.V."/>
            <person name="Psurtseva N.V."/>
            <person name="Savinova O.S."/>
            <person name="Shakhova N.V."/>
            <person name="Tyazhelova T.V."/>
            <person name="Vasina D.V."/>
        </authorList>
    </citation>
    <scope>NUCLEOTIDE SEQUENCE [LARGE SCALE GENOMIC DNA]</scope>
    <source>
        <strain evidence="7 8">LE-BIN_3174</strain>
    </source>
</reference>
<evidence type="ECO:0000256" key="3">
    <source>
        <dbReference type="ARBA" id="ARBA00022517"/>
    </source>
</evidence>
<dbReference type="InterPro" id="IPR011687">
    <property type="entry name" value="Nop53/GLTSCR2"/>
</dbReference>
<dbReference type="OrthoDB" id="5072at2759"/>
<feature type="compositionally biased region" description="Basic and acidic residues" evidence="6">
    <location>
        <begin position="298"/>
        <end position="309"/>
    </location>
</feature>
<proteinExistence type="inferred from homology"/>
<comment type="similarity">
    <text evidence="1 5">Belongs to the NOP53 family.</text>
</comment>
<feature type="region of interest" description="Disordered" evidence="6">
    <location>
        <begin position="1"/>
        <end position="41"/>
    </location>
</feature>
<comment type="function">
    <text evidence="5">May play a role in ribosome biogenesis.</text>
</comment>
<keyword evidence="4 5" id="KW-0539">Nucleus</keyword>
<dbReference type="GO" id="GO:0008097">
    <property type="term" value="F:5S rRNA binding"/>
    <property type="evidence" value="ECO:0007669"/>
    <property type="project" value="TreeGrafter"/>
</dbReference>
<dbReference type="GO" id="GO:0005654">
    <property type="term" value="C:nucleoplasm"/>
    <property type="evidence" value="ECO:0007669"/>
    <property type="project" value="UniProtKB-SubCell"/>
</dbReference>
<dbReference type="STRING" id="92696.A0A4R0RM93"/>
<dbReference type="Pfam" id="PF07767">
    <property type="entry name" value="Nop53"/>
    <property type="match status" value="1"/>
</dbReference>
<dbReference type="GO" id="GO:0006364">
    <property type="term" value="P:rRNA processing"/>
    <property type="evidence" value="ECO:0007669"/>
    <property type="project" value="TreeGrafter"/>
</dbReference>
<dbReference type="Proteomes" id="UP000292702">
    <property type="component" value="Unassembled WGS sequence"/>
</dbReference>
<dbReference type="GO" id="GO:0000027">
    <property type="term" value="P:ribosomal large subunit assembly"/>
    <property type="evidence" value="ECO:0007669"/>
    <property type="project" value="UniProtKB-UniRule"/>
</dbReference>
<comment type="caution">
    <text evidence="7">The sequence shown here is derived from an EMBL/GenBank/DDBJ whole genome shotgun (WGS) entry which is preliminary data.</text>
</comment>
<accession>A0A4R0RM93</accession>